<feature type="compositionally biased region" description="Basic and acidic residues" evidence="1">
    <location>
        <begin position="22"/>
        <end position="31"/>
    </location>
</feature>
<dbReference type="EMBL" id="JACHJG010000009">
    <property type="protein sequence ID" value="MBB4888446.1"/>
    <property type="molecule type" value="Genomic_DNA"/>
</dbReference>
<accession>A0A7W7LF11</accession>
<evidence type="ECO:0008006" key="5">
    <source>
        <dbReference type="Google" id="ProtNLM"/>
    </source>
</evidence>
<dbReference type="AlphaFoldDB" id="A0A7W7LF11"/>
<comment type="caution">
    <text evidence="3">The sequence shown here is derived from an EMBL/GenBank/DDBJ whole genome shotgun (WGS) entry which is preliminary data.</text>
</comment>
<dbReference type="Proteomes" id="UP000556436">
    <property type="component" value="Unassembled WGS sequence"/>
</dbReference>
<protein>
    <recommendedName>
        <fullName evidence="5">Small hydrophobic protein</fullName>
    </recommendedName>
</protein>
<keyword evidence="2" id="KW-0812">Transmembrane</keyword>
<feature type="transmembrane region" description="Helical" evidence="2">
    <location>
        <begin position="41"/>
        <end position="62"/>
    </location>
</feature>
<sequence>MSDADLTRATTDDTTTHSPRGATERKRNEEDRAPMGMTIRVFIYLVAVHFIVAFFFLIFWLAGAE</sequence>
<keyword evidence="2" id="KW-0472">Membrane</keyword>
<organism evidence="3 4">
    <name type="scientific">Streptomyces netropsis</name>
    <name type="common">Streptoverticillium netropsis</name>
    <dbReference type="NCBI Taxonomy" id="55404"/>
    <lineage>
        <taxon>Bacteria</taxon>
        <taxon>Bacillati</taxon>
        <taxon>Actinomycetota</taxon>
        <taxon>Actinomycetes</taxon>
        <taxon>Kitasatosporales</taxon>
        <taxon>Streptomycetaceae</taxon>
        <taxon>Streptomyces</taxon>
    </lineage>
</organism>
<dbReference type="Pfam" id="PF19621">
    <property type="entry name" value="DUF6126"/>
    <property type="match status" value="1"/>
</dbReference>
<keyword evidence="4" id="KW-1185">Reference proteome</keyword>
<keyword evidence="2" id="KW-1133">Transmembrane helix</keyword>
<reference evidence="3 4" key="1">
    <citation type="submission" date="2020-08" db="EMBL/GenBank/DDBJ databases">
        <title>Genomic Encyclopedia of Type Strains, Phase III (KMG-III): the genomes of soil and plant-associated and newly described type strains.</title>
        <authorList>
            <person name="Whitman W."/>
        </authorList>
    </citation>
    <scope>NUCLEOTIDE SEQUENCE [LARGE SCALE GENOMIC DNA]</scope>
    <source>
        <strain evidence="3 4">CECT 3265</strain>
    </source>
</reference>
<evidence type="ECO:0000256" key="1">
    <source>
        <dbReference type="SAM" id="MobiDB-lite"/>
    </source>
</evidence>
<feature type="region of interest" description="Disordered" evidence="1">
    <location>
        <begin position="1"/>
        <end position="31"/>
    </location>
</feature>
<dbReference type="RefSeq" id="WP_184736065.1">
    <property type="nucleotide sequence ID" value="NZ_BMRW01000007.1"/>
</dbReference>
<evidence type="ECO:0000313" key="3">
    <source>
        <dbReference type="EMBL" id="MBB4888446.1"/>
    </source>
</evidence>
<name>A0A7W7LF11_STRNE</name>
<evidence type="ECO:0000313" key="4">
    <source>
        <dbReference type="Proteomes" id="UP000556436"/>
    </source>
</evidence>
<gene>
    <name evidence="3" type="ORF">FHS38_004515</name>
</gene>
<dbReference type="InterPro" id="IPR046129">
    <property type="entry name" value="DUF6126"/>
</dbReference>
<proteinExistence type="predicted"/>
<evidence type="ECO:0000256" key="2">
    <source>
        <dbReference type="SAM" id="Phobius"/>
    </source>
</evidence>